<feature type="signal peptide" evidence="2">
    <location>
        <begin position="1"/>
        <end position="20"/>
    </location>
</feature>
<evidence type="ECO:0000256" key="1">
    <source>
        <dbReference type="SAM" id="MobiDB-lite"/>
    </source>
</evidence>
<dbReference type="AlphaFoldDB" id="A0A2C9D5K9"/>
<gene>
    <name evidence="3" type="ORF">HDIA_1877</name>
</gene>
<feature type="chain" id="PRO_5012767717" evidence="2">
    <location>
        <begin position="21"/>
        <end position="71"/>
    </location>
</feature>
<dbReference type="KEGG" id="hdi:HDIA_1877"/>
<feature type="region of interest" description="Disordered" evidence="1">
    <location>
        <begin position="52"/>
        <end position="71"/>
    </location>
</feature>
<evidence type="ECO:0000313" key="3">
    <source>
        <dbReference type="EMBL" id="SON55418.1"/>
    </source>
</evidence>
<evidence type="ECO:0000313" key="4">
    <source>
        <dbReference type="Proteomes" id="UP000223606"/>
    </source>
</evidence>
<accession>A0A2C9D5K9</accession>
<feature type="compositionally biased region" description="Polar residues" evidence="1">
    <location>
        <begin position="54"/>
        <end position="65"/>
    </location>
</feature>
<dbReference type="EMBL" id="LT960614">
    <property type="protein sequence ID" value="SON55418.1"/>
    <property type="molecule type" value="Genomic_DNA"/>
</dbReference>
<protein>
    <submittedName>
        <fullName evidence="3">Uncharacterized protein</fullName>
    </submittedName>
</protein>
<reference evidence="4" key="1">
    <citation type="submission" date="2017-09" db="EMBL/GenBank/DDBJ databases">
        <title>Genome sequence of Nannocystis excedens DSM 71.</title>
        <authorList>
            <person name="Blom J."/>
        </authorList>
    </citation>
    <scope>NUCLEOTIDE SEQUENCE [LARGE SCALE GENOMIC DNA]</scope>
    <source>
        <strain evidence="4">type strain: E19</strain>
    </source>
</reference>
<organism evidence="3 4">
    <name type="scientific">Hartmannibacter diazotrophicus</name>
    <dbReference type="NCBI Taxonomy" id="1482074"/>
    <lineage>
        <taxon>Bacteria</taxon>
        <taxon>Pseudomonadati</taxon>
        <taxon>Pseudomonadota</taxon>
        <taxon>Alphaproteobacteria</taxon>
        <taxon>Hyphomicrobiales</taxon>
        <taxon>Pleomorphomonadaceae</taxon>
        <taxon>Hartmannibacter</taxon>
    </lineage>
</organism>
<proteinExistence type="predicted"/>
<dbReference type="Proteomes" id="UP000223606">
    <property type="component" value="Chromosome 1"/>
</dbReference>
<sequence length="71" mass="7512">MKALIVLSAFFGLSVAPAMAECSFHKMTMASTTAQDEETTASHEPVVSERVQASLAQQPEASAESQKVAVE</sequence>
<keyword evidence="2" id="KW-0732">Signal</keyword>
<name>A0A2C9D5K9_9HYPH</name>
<keyword evidence="4" id="KW-1185">Reference proteome</keyword>
<dbReference type="RefSeq" id="WP_099555933.1">
    <property type="nucleotide sequence ID" value="NZ_LT960614.1"/>
</dbReference>
<evidence type="ECO:0000256" key="2">
    <source>
        <dbReference type="SAM" id="SignalP"/>
    </source>
</evidence>